<feature type="compositionally biased region" description="Basic and acidic residues" evidence="1">
    <location>
        <begin position="162"/>
        <end position="176"/>
    </location>
</feature>
<dbReference type="InterPro" id="IPR045902">
    <property type="entry name" value="SANBR-like"/>
</dbReference>
<dbReference type="EMBL" id="BQXS01009951">
    <property type="protein sequence ID" value="GKT32188.1"/>
    <property type="molecule type" value="Genomic_DNA"/>
</dbReference>
<feature type="compositionally biased region" description="Low complexity" evidence="1">
    <location>
        <begin position="205"/>
        <end position="231"/>
    </location>
</feature>
<evidence type="ECO:0000313" key="3">
    <source>
        <dbReference type="Proteomes" id="UP001057375"/>
    </source>
</evidence>
<keyword evidence="3" id="KW-1185">Reference proteome</keyword>
<feature type="compositionally biased region" description="Polar residues" evidence="1">
    <location>
        <begin position="120"/>
        <end position="132"/>
    </location>
</feature>
<gene>
    <name evidence="2" type="ORF">ADUPG1_006392</name>
</gene>
<sequence>MNHFLWTSAMDERLHSAIQVVRKQGCRSEQFWLRVSRRIPGTSPATCCSRWQYISTRHRVSRDNSQRREDGGFRRDSRSRISTTGQQNVYKTQERPWEISGEGVSSKDRGSTPEVRPVSTKFTQRTRSSSVGMPSHPSKFQPQYHAHPGSRRGSSRGSISSMREEEFSDKQWDRAQKQLQRMRSSSLKKEMVQQVPQKIQHPEEPIAAPPSSESRARPSNGTSTIITTHTPSSPFTLPSFSALLHVKDDAHAHTHTQSLSQFYIGQKVLRVEMGYFEKCLRGSPEDEEKISDIEEKKERKKTLLRRVKERIIKNDKLFPWHTSDAIDFRIQSTCNYYDLYDDDGVLDIDGSIESPLFVSAPPSTLAELPSPDGYRSPPLSSLSPSLIDISIHCDVAVFEGLLGFIVVKKEEERKIREKEREIILKEWEREAFERDPKSDDPFISHHDSVYPHPLPKSIPRLFLKKILQSPTSTAPSLSLTLASIPPLTLTISNVTPVLISSSFLDMPELTDIALSFLSDHLPSVLSLPLSLCDSVCDSVCKSVSHTAGLRNWLCVGLCIGGMRKKWGKDEQEMREKRFLEDLDKKQQAQDAWRKEKELERIHRLKEQSEDPMNELRFMEKKRQIISRTDLALARYRNRLEKAIESLLVAMFQEDDEVMFPSILSGIEIWMRTQGCVMDESSCKMEYVGKREREKYDSDNTEREMRQKGVVIQPTISSLPSATLGETSLGGKILQRCIKRLLNGHKISYLSHQECLQRIERLVETERNVEMKREELVWTKVLNQQRFVNSMKTESSPYQLDIVNLLISECWRKVDERHKIERTILNHCSHVFSSSSSSSTLPFSLSLCSECGCVFVKELNDAGYVECDNANVVVDIHGQENRKHICLDEEWGSADKDRWIQAELKKIKIECTNAKEQVQMWEKRLISWEGEWKHEWEREKSKNLSTDGSCPAPPVPPSPYTIALSVYSSSPHFILYLRLIFSLSFFFCSSCSRVTSIADYFLCSTNILHCVDSSKESVVRSDIFSDPLTSFDSTPNPALSLSKTLTMLSISSMPIALAKRIGLIFPFVFKQQIVEGQEKDVETDESVGIFSNPTPFSTPFSSSAPKLTHSLSSSFFPLLKKMSSPNMSSKQRKHYLISLSHSLDSKEMEKMRKKLRQKRQEGEGEREIIKKYDKFHPYKVFIGKRK</sequence>
<evidence type="ECO:0000256" key="1">
    <source>
        <dbReference type="SAM" id="MobiDB-lite"/>
    </source>
</evidence>
<evidence type="ECO:0000313" key="2">
    <source>
        <dbReference type="EMBL" id="GKT32188.1"/>
    </source>
</evidence>
<dbReference type="PANTHER" id="PTHR20946">
    <property type="entry name" value="SANT AND BTB DOMAIN REGULATOR OF CLASS SWITCH RECOMBINATION"/>
    <property type="match status" value="1"/>
</dbReference>
<protein>
    <recommendedName>
        <fullName evidence="4">Myb-like domain-containing protein</fullName>
    </recommendedName>
</protein>
<accession>A0ABQ5KL32</accession>
<reference evidence="2" key="1">
    <citation type="submission" date="2022-03" db="EMBL/GenBank/DDBJ databases">
        <title>Draft genome sequence of Aduncisulcus paluster, a free-living microaerophilic Fornicata.</title>
        <authorList>
            <person name="Yuyama I."/>
            <person name="Kume K."/>
            <person name="Tamura T."/>
            <person name="Inagaki Y."/>
            <person name="Hashimoto T."/>
        </authorList>
    </citation>
    <scope>NUCLEOTIDE SEQUENCE</scope>
    <source>
        <strain evidence="2">NY0171</strain>
    </source>
</reference>
<evidence type="ECO:0008006" key="4">
    <source>
        <dbReference type="Google" id="ProtNLM"/>
    </source>
</evidence>
<dbReference type="Proteomes" id="UP001057375">
    <property type="component" value="Unassembled WGS sequence"/>
</dbReference>
<organism evidence="2 3">
    <name type="scientific">Aduncisulcus paluster</name>
    <dbReference type="NCBI Taxonomy" id="2918883"/>
    <lineage>
        <taxon>Eukaryota</taxon>
        <taxon>Metamonada</taxon>
        <taxon>Carpediemonas-like organisms</taxon>
        <taxon>Aduncisulcus</taxon>
    </lineage>
</organism>
<name>A0ABQ5KL32_9EUKA</name>
<comment type="caution">
    <text evidence="2">The sequence shown here is derived from an EMBL/GenBank/DDBJ whole genome shotgun (WGS) entry which is preliminary data.</text>
</comment>
<proteinExistence type="predicted"/>
<dbReference type="Gene3D" id="1.10.10.60">
    <property type="entry name" value="Homeodomain-like"/>
    <property type="match status" value="1"/>
</dbReference>
<feature type="compositionally biased region" description="Polar residues" evidence="1">
    <location>
        <begin position="80"/>
        <end position="91"/>
    </location>
</feature>
<feature type="compositionally biased region" description="Basic and acidic residues" evidence="1">
    <location>
        <begin position="61"/>
        <end position="79"/>
    </location>
</feature>
<feature type="region of interest" description="Disordered" evidence="1">
    <location>
        <begin position="59"/>
        <end position="231"/>
    </location>
</feature>
<dbReference type="PANTHER" id="PTHR20946:SF0">
    <property type="entry name" value="SANT AND BTB DOMAIN REGULATOR OF CLASS SWITCH RECOMBINATION"/>
    <property type="match status" value="1"/>
</dbReference>